<dbReference type="InterPro" id="IPR050534">
    <property type="entry name" value="Coronavir_polyprotein_1ab"/>
</dbReference>
<dbReference type="InterPro" id="IPR041679">
    <property type="entry name" value="DNA2/NAM7-like_C"/>
</dbReference>
<comment type="similarity">
    <text evidence="1">Belongs to the DNA2/NAM7 helicase family.</text>
</comment>
<keyword evidence="11" id="KW-1185">Reference proteome</keyword>
<evidence type="ECO:0000256" key="2">
    <source>
        <dbReference type="ARBA" id="ARBA00022741"/>
    </source>
</evidence>
<accession>A0ABW1JU74</accession>
<keyword evidence="3" id="KW-0378">Hydrolase</keyword>
<evidence type="ECO:0000256" key="7">
    <source>
        <dbReference type="SAM" id="MobiDB-lite"/>
    </source>
</evidence>
<feature type="domain" description="DNA2/NAM7 helicase-like C-terminal" evidence="9">
    <location>
        <begin position="1021"/>
        <end position="1212"/>
    </location>
</feature>
<dbReference type="RefSeq" id="WP_378607603.1">
    <property type="nucleotide sequence ID" value="NZ_JBHSQN010000012.1"/>
</dbReference>
<evidence type="ECO:0000256" key="3">
    <source>
        <dbReference type="ARBA" id="ARBA00022801"/>
    </source>
</evidence>
<protein>
    <submittedName>
        <fullName evidence="10">AAA domain-containing protein</fullName>
    </submittedName>
</protein>
<organism evidence="10 11">
    <name type="scientific">Nocardia lasii</name>
    <dbReference type="NCBI Taxonomy" id="1616107"/>
    <lineage>
        <taxon>Bacteria</taxon>
        <taxon>Bacillati</taxon>
        <taxon>Actinomycetota</taxon>
        <taxon>Actinomycetes</taxon>
        <taxon>Mycobacteriales</taxon>
        <taxon>Nocardiaceae</taxon>
        <taxon>Nocardia</taxon>
    </lineage>
</organism>
<keyword evidence="5" id="KW-0067">ATP-binding</keyword>
<dbReference type="Gene3D" id="3.40.50.300">
    <property type="entry name" value="P-loop containing nucleotide triphosphate hydrolases"/>
    <property type="match status" value="3"/>
</dbReference>
<dbReference type="PANTHER" id="PTHR43788">
    <property type="entry name" value="DNA2/NAM7 HELICASE FAMILY MEMBER"/>
    <property type="match status" value="1"/>
</dbReference>
<dbReference type="InterPro" id="IPR041677">
    <property type="entry name" value="DNA2/NAM7_AAA_11"/>
</dbReference>
<evidence type="ECO:0000256" key="1">
    <source>
        <dbReference type="ARBA" id="ARBA00007913"/>
    </source>
</evidence>
<keyword evidence="4" id="KW-0347">Helicase</keyword>
<gene>
    <name evidence="10" type="ORF">ACFP3H_18235</name>
</gene>
<evidence type="ECO:0000256" key="5">
    <source>
        <dbReference type="ARBA" id="ARBA00022840"/>
    </source>
</evidence>
<dbReference type="Proteomes" id="UP001596223">
    <property type="component" value="Unassembled WGS sequence"/>
</dbReference>
<evidence type="ECO:0000259" key="8">
    <source>
        <dbReference type="Pfam" id="PF13086"/>
    </source>
</evidence>
<dbReference type="Pfam" id="PF13087">
    <property type="entry name" value="AAA_12"/>
    <property type="match status" value="1"/>
</dbReference>
<keyword evidence="6" id="KW-0175">Coiled coil</keyword>
<dbReference type="Pfam" id="PF13086">
    <property type="entry name" value="AAA_11"/>
    <property type="match status" value="1"/>
</dbReference>
<dbReference type="InterPro" id="IPR027417">
    <property type="entry name" value="P-loop_NTPase"/>
</dbReference>
<feature type="coiled-coil region" evidence="6">
    <location>
        <begin position="622"/>
        <end position="691"/>
    </location>
</feature>
<evidence type="ECO:0000313" key="10">
    <source>
        <dbReference type="EMBL" id="MFC6013001.1"/>
    </source>
</evidence>
<proteinExistence type="inferred from homology"/>
<evidence type="ECO:0000256" key="4">
    <source>
        <dbReference type="ARBA" id="ARBA00022806"/>
    </source>
</evidence>
<name>A0ABW1JU74_9NOCA</name>
<comment type="caution">
    <text evidence="10">The sequence shown here is derived from an EMBL/GenBank/DDBJ whole genome shotgun (WGS) entry which is preliminary data.</text>
</comment>
<feature type="region of interest" description="Disordered" evidence="7">
    <location>
        <begin position="239"/>
        <end position="258"/>
    </location>
</feature>
<dbReference type="EMBL" id="JBHSQN010000012">
    <property type="protein sequence ID" value="MFC6013001.1"/>
    <property type="molecule type" value="Genomic_DNA"/>
</dbReference>
<evidence type="ECO:0000313" key="11">
    <source>
        <dbReference type="Proteomes" id="UP001596223"/>
    </source>
</evidence>
<evidence type="ECO:0000259" key="9">
    <source>
        <dbReference type="Pfam" id="PF13087"/>
    </source>
</evidence>
<evidence type="ECO:0000256" key="6">
    <source>
        <dbReference type="SAM" id="Coils"/>
    </source>
</evidence>
<dbReference type="PANTHER" id="PTHR43788:SF8">
    <property type="entry name" value="DNA-BINDING PROTEIN SMUBP-2"/>
    <property type="match status" value="1"/>
</dbReference>
<keyword evidence="2" id="KW-0547">Nucleotide-binding</keyword>
<sequence>MGQDDSQTKQQARIVRYWRAVEYFTPQNVDAVDRKKGIVDLRPGATLPWHAADDPPSDKVWRYTVYAGVFGIRRVREVLDTVLAPDEEPSDLGGRKDGDTALVSLTLDDAGRLYKSSVTLSSCAWAIGRTVGTPGPGADDWLDGFDDQRDRMMRVLFDIGDGRIPIENGEVRSRGARAVRLVAGVAARIAIDVGIGGLASLPGLVGSAIESRFGETASKVSESVADAMTDDAIGALEDRRDGSADESDENQAPAAEKTAADSLGTKVLDLDDLAAIVRWISEQLGVDEVLEPSAIRVKCFTVPKRRADEVSGDELLNSFYVGDLERVACELDNGNVGEALSRYLTEDEPRATSGRIDVRRDPSVLFHAVHPRRTPPGRWPEKPAHPLALSQQFAINTIVGELGIPQARGIYAVNGPPGTGKTTMLRDLIASIIVDRAAVLAALPSPRAAFGERQLKWEDDQGWSRKLRPLIDELTGFEIVIASSNNGAVENITLEVPSVESIDCETFPDAAYFAGPATYLAEVPCWGAIAARLGRRANRRDFAQRFWWGPKAAGDTADEKAGVGIESILRELQSVAPDERARSWRDAVRRYTSAVERVENMATARAAVAELLVLVSGPDSELDALRRQLLGADARERELRARREHIVEALTRARAAAHRGSVDVRDIEVALADARDAVARADRDLARAEAVLHEQGASRPGWMRRILSRGADREWAAGVAPLAAAVDDRAHRVRRADETREHYDAALRVAFSRRIDLDRAVIVAQEQLRACDRERASAQLSTETAQRGISRREAELSAARARLDAARREWPGSVPGPEWEAPLDDRAAMEVRERSAPWMDEEFAKARSEVLLAALDVHYATLAAEPKVAWDNLRAAIDVVSGECPADLPDATVLAAWQMLFFVVPAISTTFASFPTMFAGLGRESVGWLCIDEAGQAAPQAAVGALWRSRRAVVVGDPRQLEPVVSLPWQGQRRLAHAFDVDIRWAPQRASVQSVADSVTRFGTWLPDLDSLDQIWVGSPLRVHRRCDRLMFEVSNAIAYDNMMVDGVSGRSTEYPLGRRNIWIDVPAAADGPKWNPDEGKYVLTVLRRIQQRLATAMDEESATRTREWDSSDKARAEELTRRLNDTVFILSPFRDVVTGLRKYLQANGLTVDSKRLGTVHTAQGKEADIVFLVLGTASDGKGARDWASASPNLLNVAVTRARRRLVVVGDYENWSPLRNFSALAGHTRSGGEMDRWQPGE</sequence>
<dbReference type="SUPFAM" id="SSF52540">
    <property type="entry name" value="P-loop containing nucleoside triphosphate hydrolases"/>
    <property type="match status" value="1"/>
</dbReference>
<feature type="domain" description="DNA2/NAM7 helicase helicase" evidence="8">
    <location>
        <begin position="926"/>
        <end position="965"/>
    </location>
</feature>
<reference evidence="11" key="1">
    <citation type="journal article" date="2019" name="Int. J. Syst. Evol. Microbiol.">
        <title>The Global Catalogue of Microorganisms (GCM) 10K type strain sequencing project: providing services to taxonomists for standard genome sequencing and annotation.</title>
        <authorList>
            <consortium name="The Broad Institute Genomics Platform"/>
            <consortium name="The Broad Institute Genome Sequencing Center for Infectious Disease"/>
            <person name="Wu L."/>
            <person name="Ma J."/>
        </authorList>
    </citation>
    <scope>NUCLEOTIDE SEQUENCE [LARGE SCALE GENOMIC DNA]</scope>
    <source>
        <strain evidence="11">CCUG 36956</strain>
    </source>
</reference>